<evidence type="ECO:0000256" key="6">
    <source>
        <dbReference type="RuleBase" id="RU003942"/>
    </source>
</evidence>
<evidence type="ECO:0000256" key="1">
    <source>
        <dbReference type="ARBA" id="ARBA00004651"/>
    </source>
</evidence>
<name>A0ABY9YYS0_9GAMM</name>
<evidence type="ECO:0000313" key="8">
    <source>
        <dbReference type="EMBL" id="WNK20010.1"/>
    </source>
</evidence>
<comment type="similarity">
    <text evidence="6">Belongs to the drug/metabolite transporter (DMT) superfamily. Small multidrug resistance (SMR) (TC 2.A.7.1) family.</text>
</comment>
<feature type="transmembrane region" description="Helical" evidence="7">
    <location>
        <begin position="56"/>
        <end position="75"/>
    </location>
</feature>
<evidence type="ECO:0000256" key="4">
    <source>
        <dbReference type="ARBA" id="ARBA00022989"/>
    </source>
</evidence>
<dbReference type="InterPro" id="IPR000390">
    <property type="entry name" value="Small_drug/metabolite_transptr"/>
</dbReference>
<evidence type="ECO:0000256" key="2">
    <source>
        <dbReference type="ARBA" id="ARBA00022475"/>
    </source>
</evidence>
<reference evidence="8 9" key="1">
    <citation type="submission" date="2023-03" db="EMBL/GenBank/DDBJ databases">
        <title>Halomonas sp. nov., isolated from Korean tranditional fermented seafood 'Jeotgal'.</title>
        <authorList>
            <person name="Kim B."/>
            <person name="Shin N.-R."/>
        </authorList>
    </citation>
    <scope>NUCLEOTIDE SEQUENCE [LARGE SCALE GENOMIC DNA]</scope>
    <source>
        <strain evidence="8 9">SG2L-4</strain>
    </source>
</reference>
<evidence type="ECO:0000256" key="5">
    <source>
        <dbReference type="ARBA" id="ARBA00023136"/>
    </source>
</evidence>
<dbReference type="Gene3D" id="1.10.3730.20">
    <property type="match status" value="1"/>
</dbReference>
<evidence type="ECO:0000256" key="3">
    <source>
        <dbReference type="ARBA" id="ARBA00022692"/>
    </source>
</evidence>
<keyword evidence="4 7" id="KW-1133">Transmembrane helix</keyword>
<dbReference type="PANTHER" id="PTHR30561">
    <property type="entry name" value="SMR FAMILY PROTON-DEPENDENT DRUG EFFLUX TRANSPORTER SUGE"/>
    <property type="match status" value="1"/>
</dbReference>
<sequence length="119" mass="12977">MGWAYVFWAAFVEIFWVLGLKYSDNLWMWSGTVIALVFSFYFIIKACAVLPSGAVYATFTGTGAAAIAIIDFTLLGEPFTFLKGLFILSIIVGVVGVQLTTEADRKPLEKAPSPKGDRA</sequence>
<gene>
    <name evidence="8" type="ORF">P1P91_14490</name>
</gene>
<dbReference type="RefSeq" id="WP_311883525.1">
    <property type="nucleotide sequence ID" value="NZ_CP119391.1"/>
</dbReference>
<dbReference type="PANTHER" id="PTHR30561:SF7">
    <property type="entry name" value="GUANIDINIUM EFFLUX SYSTEM SUBUNIT GDNC-RELATED"/>
    <property type="match status" value="1"/>
</dbReference>
<keyword evidence="9" id="KW-1185">Reference proteome</keyword>
<proteinExistence type="inferred from homology"/>
<feature type="transmembrane region" description="Helical" evidence="7">
    <location>
        <begin position="81"/>
        <end position="100"/>
    </location>
</feature>
<dbReference type="InterPro" id="IPR045324">
    <property type="entry name" value="Small_multidrug_res"/>
</dbReference>
<feature type="transmembrane region" description="Helical" evidence="7">
    <location>
        <begin position="26"/>
        <end position="44"/>
    </location>
</feature>
<evidence type="ECO:0000256" key="7">
    <source>
        <dbReference type="SAM" id="Phobius"/>
    </source>
</evidence>
<accession>A0ABY9YYS0</accession>
<protein>
    <submittedName>
        <fullName evidence="8">Multidrug efflux SMR transporter</fullName>
    </submittedName>
</protein>
<keyword evidence="5 7" id="KW-0472">Membrane</keyword>
<dbReference type="InterPro" id="IPR037185">
    <property type="entry name" value="EmrE-like"/>
</dbReference>
<dbReference type="EMBL" id="CP119391">
    <property type="protein sequence ID" value="WNK20010.1"/>
    <property type="molecule type" value="Genomic_DNA"/>
</dbReference>
<evidence type="ECO:0000313" key="9">
    <source>
        <dbReference type="Proteomes" id="UP001301869"/>
    </source>
</evidence>
<comment type="subcellular location">
    <subcellularLocation>
        <location evidence="1 6">Cell membrane</location>
        <topology evidence="1 6">Multi-pass membrane protein</topology>
    </subcellularLocation>
</comment>
<organism evidence="8 9">
    <name type="scientific">Halomonas piscis</name>
    <dbReference type="NCBI Taxonomy" id="3031727"/>
    <lineage>
        <taxon>Bacteria</taxon>
        <taxon>Pseudomonadati</taxon>
        <taxon>Pseudomonadota</taxon>
        <taxon>Gammaproteobacteria</taxon>
        <taxon>Oceanospirillales</taxon>
        <taxon>Halomonadaceae</taxon>
        <taxon>Halomonas</taxon>
    </lineage>
</organism>
<dbReference type="Proteomes" id="UP001301869">
    <property type="component" value="Chromosome"/>
</dbReference>
<keyword evidence="3 6" id="KW-0812">Transmembrane</keyword>
<dbReference type="Pfam" id="PF00893">
    <property type="entry name" value="Multi_Drug_Res"/>
    <property type="match status" value="1"/>
</dbReference>
<keyword evidence="2" id="KW-1003">Cell membrane</keyword>
<dbReference type="SUPFAM" id="SSF103481">
    <property type="entry name" value="Multidrug resistance efflux transporter EmrE"/>
    <property type="match status" value="1"/>
</dbReference>